<gene>
    <name evidence="1" type="ORF">ZEAMMB73_Zm00001d007540</name>
</gene>
<reference evidence="1" key="1">
    <citation type="submission" date="2015-12" db="EMBL/GenBank/DDBJ databases">
        <title>Update maize B73 reference genome by single molecule sequencing technologies.</title>
        <authorList>
            <consortium name="Maize Genome Sequencing Project"/>
            <person name="Ware D."/>
        </authorList>
    </citation>
    <scope>NUCLEOTIDE SEQUENCE [LARGE SCALE GENOMIC DNA]</scope>
    <source>
        <tissue evidence="1">Seedling</tissue>
    </source>
</reference>
<organism evidence="1">
    <name type="scientific">Zea mays</name>
    <name type="common">Maize</name>
    <dbReference type="NCBI Taxonomy" id="4577"/>
    <lineage>
        <taxon>Eukaryota</taxon>
        <taxon>Viridiplantae</taxon>
        <taxon>Streptophyta</taxon>
        <taxon>Embryophyta</taxon>
        <taxon>Tracheophyta</taxon>
        <taxon>Spermatophyta</taxon>
        <taxon>Magnoliopsida</taxon>
        <taxon>Liliopsida</taxon>
        <taxon>Poales</taxon>
        <taxon>Poaceae</taxon>
        <taxon>PACMAD clade</taxon>
        <taxon>Panicoideae</taxon>
        <taxon>Andropogonodae</taxon>
        <taxon>Andropogoneae</taxon>
        <taxon>Tripsacinae</taxon>
        <taxon>Zea</taxon>
    </lineage>
</organism>
<sequence>MASTGREQVRLGWATMARELRRKATAQEAGRPSAWELEGARYRELQRRAQGRGAAAMAELEPGTAPSREGSCGAQTGRAPVEEDPSWGAAGKLHGDHGTTARGIR</sequence>
<evidence type="ECO:0000313" key="1">
    <source>
        <dbReference type="EMBL" id="ONM27072.1"/>
    </source>
</evidence>
<name>A0A1D6F756_MAIZE</name>
<dbReference type="AlphaFoldDB" id="A0A1D6F756"/>
<accession>A0A1D6F756</accession>
<dbReference type="InParanoid" id="A0A1D6F756"/>
<protein>
    <submittedName>
        <fullName evidence="1">Uncharacterized protein</fullName>
    </submittedName>
</protein>
<dbReference type="EMBL" id="CM007648">
    <property type="protein sequence ID" value="ONM27072.1"/>
    <property type="molecule type" value="Genomic_DNA"/>
</dbReference>
<proteinExistence type="predicted"/>